<name>A0A183HUM8_9BILA</name>
<sequence length="114" mass="13216">LQNSFQIRLLREELKQARHKIAAQAADLEKAEIDADEAERSTRETIDELEEEVRSLQEKLKIVEIGEENQSKRLLIAEEEMMRSQEISEKYEKKCEMLTKDLEEVRGALADANA</sequence>
<organism evidence="2">
    <name type="scientific">Onchocerca flexuosa</name>
    <dbReference type="NCBI Taxonomy" id="387005"/>
    <lineage>
        <taxon>Eukaryota</taxon>
        <taxon>Metazoa</taxon>
        <taxon>Ecdysozoa</taxon>
        <taxon>Nematoda</taxon>
        <taxon>Chromadorea</taxon>
        <taxon>Rhabditida</taxon>
        <taxon>Spirurina</taxon>
        <taxon>Spiruromorpha</taxon>
        <taxon>Filarioidea</taxon>
        <taxon>Onchocercidae</taxon>
        <taxon>Onchocerca</taxon>
    </lineage>
</organism>
<evidence type="ECO:0000256" key="1">
    <source>
        <dbReference type="SAM" id="Coils"/>
    </source>
</evidence>
<reference evidence="2 3" key="1">
    <citation type="submission" date="2016-06" db="UniProtKB">
        <authorList>
            <consortium name="WormBaseParasite"/>
        </authorList>
    </citation>
    <scope>IDENTIFICATION</scope>
</reference>
<proteinExistence type="predicted"/>
<evidence type="ECO:0000313" key="3">
    <source>
        <dbReference type="WBParaSite" id="OFLC_0001164401-mRNA-1"/>
    </source>
</evidence>
<accession>A0A183HUM8</accession>
<dbReference type="WBParaSite" id="OFLC_0001119001-mRNA-1">
    <property type="protein sequence ID" value="OFLC_0001119001-mRNA-1"/>
    <property type="gene ID" value="OFLC_0001119001"/>
</dbReference>
<dbReference type="AlphaFoldDB" id="A0A183HUM8"/>
<feature type="coiled-coil region" evidence="1">
    <location>
        <begin position="7"/>
        <end position="108"/>
    </location>
</feature>
<dbReference type="WBParaSite" id="OFLC_0001164401-mRNA-1">
    <property type="protein sequence ID" value="OFLC_0001164401-mRNA-1"/>
    <property type="gene ID" value="OFLC_0001164401"/>
</dbReference>
<evidence type="ECO:0000313" key="2">
    <source>
        <dbReference type="WBParaSite" id="OFLC_0001119001-mRNA-1"/>
    </source>
</evidence>
<dbReference type="STRING" id="387005.A0A183HUM8"/>
<protein>
    <submittedName>
        <fullName evidence="2 3">Tropomyosin</fullName>
    </submittedName>
</protein>
<keyword evidence="1" id="KW-0175">Coiled coil</keyword>